<feature type="transmembrane region" description="Helical" evidence="1">
    <location>
        <begin position="285"/>
        <end position="307"/>
    </location>
</feature>
<keyword evidence="1" id="KW-0812">Transmembrane</keyword>
<proteinExistence type="predicted"/>
<dbReference type="Proteomes" id="UP000439903">
    <property type="component" value="Unassembled WGS sequence"/>
</dbReference>
<dbReference type="OrthoDB" id="2352140at2759"/>
<keyword evidence="1" id="KW-0472">Membrane</keyword>
<dbReference type="EMBL" id="WTPW01000344">
    <property type="protein sequence ID" value="KAF0520795.1"/>
    <property type="molecule type" value="Genomic_DNA"/>
</dbReference>
<accession>A0A8H4APR1</accession>
<keyword evidence="1" id="KW-1133">Transmembrane helix</keyword>
<dbReference type="AlphaFoldDB" id="A0A8H4APR1"/>
<reference evidence="2 3" key="1">
    <citation type="journal article" date="2019" name="Environ. Microbiol.">
        <title>At the nexus of three kingdoms: the genome of the mycorrhizal fungus Gigaspora margarita provides insights into plant, endobacterial and fungal interactions.</title>
        <authorList>
            <person name="Venice F."/>
            <person name="Ghignone S."/>
            <person name="Salvioli di Fossalunga A."/>
            <person name="Amselem J."/>
            <person name="Novero M."/>
            <person name="Xianan X."/>
            <person name="Sedzielewska Toro K."/>
            <person name="Morin E."/>
            <person name="Lipzen A."/>
            <person name="Grigoriev I.V."/>
            <person name="Henrissat B."/>
            <person name="Martin F.M."/>
            <person name="Bonfante P."/>
        </authorList>
    </citation>
    <scope>NUCLEOTIDE SEQUENCE [LARGE SCALE GENOMIC DNA]</scope>
    <source>
        <strain evidence="2 3">BEG34</strain>
    </source>
</reference>
<name>A0A8H4APR1_GIGMA</name>
<evidence type="ECO:0000313" key="2">
    <source>
        <dbReference type="EMBL" id="KAF0520795.1"/>
    </source>
</evidence>
<evidence type="ECO:0000313" key="3">
    <source>
        <dbReference type="Proteomes" id="UP000439903"/>
    </source>
</evidence>
<sequence>MEIYPEHLKEPEKPPKKFVYRYDLLNNDLLLNELQNHEKCSLPPPDYDEITPNYENLCRDRRYTFRELLNGYIQNEITMALYGQELLKSFLKNKVHQMMDMEKEIAVGRFSTKSHLQNHRKYLQLSNSYYTTKIITFVENIKAIIFAFFEEKNYRKRPEENPALLIIFPLPKFSFYTKTYNPWKELLFPNSSPFCDYEYSELYKCFYVLFFSGRCYINELPQITQESPLITTIILGILHLGLNYGNLFIHHHPGFPILGIILHSFVWLKLLVLIFAMIIGVAQSVFSFLVILVFFVFAFAHSLHILLRPITNFSLSQPGHSNDSNDPWNLVTAYYSISGDGTASKNATLTEFPNTCIGCILMLAGILL</sequence>
<comment type="caution">
    <text evidence="2">The sequence shown here is derived from an EMBL/GenBank/DDBJ whole genome shotgun (WGS) entry which is preliminary data.</text>
</comment>
<organism evidence="2 3">
    <name type="scientific">Gigaspora margarita</name>
    <dbReference type="NCBI Taxonomy" id="4874"/>
    <lineage>
        <taxon>Eukaryota</taxon>
        <taxon>Fungi</taxon>
        <taxon>Fungi incertae sedis</taxon>
        <taxon>Mucoromycota</taxon>
        <taxon>Glomeromycotina</taxon>
        <taxon>Glomeromycetes</taxon>
        <taxon>Diversisporales</taxon>
        <taxon>Gigasporaceae</taxon>
        <taxon>Gigaspora</taxon>
    </lineage>
</organism>
<keyword evidence="3" id="KW-1185">Reference proteome</keyword>
<keyword evidence="2" id="KW-0675">Receptor</keyword>
<evidence type="ECO:0000256" key="1">
    <source>
        <dbReference type="SAM" id="Phobius"/>
    </source>
</evidence>
<protein>
    <submittedName>
        <fullName evidence="2">Transient receptor potential cation channel subfamily a member 1-like</fullName>
    </submittedName>
</protein>
<gene>
    <name evidence="2" type="ORF">F8M41_016079</name>
</gene>
<feature type="transmembrane region" description="Helical" evidence="1">
    <location>
        <begin position="257"/>
        <end position="279"/>
    </location>
</feature>
<feature type="transmembrane region" description="Helical" evidence="1">
    <location>
        <begin position="227"/>
        <end position="245"/>
    </location>
</feature>